<name>A0A0C2FBJ5_9PEZI</name>
<dbReference type="Proteomes" id="UP000031575">
    <property type="component" value="Unassembled WGS sequence"/>
</dbReference>
<dbReference type="InterPro" id="IPR046591">
    <property type="entry name" value="DUF6649"/>
</dbReference>
<feature type="region of interest" description="Disordered" evidence="1">
    <location>
        <begin position="162"/>
        <end position="181"/>
    </location>
</feature>
<organism evidence="2 3">
    <name type="scientific">Sporothrix brasiliensis 5110</name>
    <dbReference type="NCBI Taxonomy" id="1398154"/>
    <lineage>
        <taxon>Eukaryota</taxon>
        <taxon>Fungi</taxon>
        <taxon>Dikarya</taxon>
        <taxon>Ascomycota</taxon>
        <taxon>Pezizomycotina</taxon>
        <taxon>Sordariomycetes</taxon>
        <taxon>Sordariomycetidae</taxon>
        <taxon>Ophiostomatales</taxon>
        <taxon>Ophiostomataceae</taxon>
        <taxon>Sporothrix</taxon>
    </lineage>
</organism>
<feature type="compositionally biased region" description="Basic and acidic residues" evidence="1">
    <location>
        <begin position="33"/>
        <end position="44"/>
    </location>
</feature>
<gene>
    <name evidence="2" type="ORF">SPBR_08996</name>
</gene>
<keyword evidence="3" id="KW-1185">Reference proteome</keyword>
<dbReference type="AlphaFoldDB" id="A0A0C2FBJ5"/>
<proteinExistence type="predicted"/>
<feature type="compositionally biased region" description="Low complexity" evidence="1">
    <location>
        <begin position="1"/>
        <end position="20"/>
    </location>
</feature>
<dbReference type="HOGENOM" id="CLU_059580_2_0_1"/>
<evidence type="ECO:0000313" key="2">
    <source>
        <dbReference type="EMBL" id="KIH88463.1"/>
    </source>
</evidence>
<feature type="compositionally biased region" description="Acidic residues" evidence="1">
    <location>
        <begin position="296"/>
        <end position="306"/>
    </location>
</feature>
<feature type="region of interest" description="Disordered" evidence="1">
    <location>
        <begin position="1"/>
        <end position="44"/>
    </location>
</feature>
<dbReference type="VEuPathDB" id="FungiDB:SPBR_08996"/>
<accession>A0A0C2FBJ5</accession>
<sequence>MMLHPNSNGTRRNNTTNGSTPVGAGLARHGKRKAVETPESNERLSKRLSLLNLEASGPKLYVPVESSREAPAVQPPPVVALQDAPNVPPSIPEEVALTDASMSPVHSAPPSPPLPLLSSARRRSQRSSVRSFNGVGADDDMRVDDTKYKVYIYNIDDELADDERSASDTDTAAGEDDVDGDGKLVLLPDIDKHLRLAARTAALSGSSTKGKLAVPRPILPNKDGELAGMQLVLYNDPSSLSVPRESDSVRKAILDARARIRERQQEDKAEQELPLQPETDASMASTPADTPRPFEADGDSDAMDID</sequence>
<reference evidence="2 3" key="1">
    <citation type="journal article" date="2014" name="BMC Genomics">
        <title>Comparative genomics of the major fungal agents of human and animal Sporotrichosis: Sporothrix schenckii and Sporothrix brasiliensis.</title>
        <authorList>
            <person name="Teixeira M.M."/>
            <person name="de Almeida L.G."/>
            <person name="Kubitschek-Barreira P."/>
            <person name="Alves F.L."/>
            <person name="Kioshima E.S."/>
            <person name="Abadio A.K."/>
            <person name="Fernandes L."/>
            <person name="Derengowski L.S."/>
            <person name="Ferreira K.S."/>
            <person name="Souza R.C."/>
            <person name="Ruiz J.C."/>
            <person name="de Andrade N.C."/>
            <person name="Paes H.C."/>
            <person name="Nicola A.M."/>
            <person name="Albuquerque P."/>
            <person name="Gerber A.L."/>
            <person name="Martins V.P."/>
            <person name="Peconick L.D."/>
            <person name="Neto A.V."/>
            <person name="Chaucanez C.B."/>
            <person name="Silva P.A."/>
            <person name="Cunha O.L."/>
            <person name="de Oliveira F.F."/>
            <person name="dos Santos T.C."/>
            <person name="Barros A.L."/>
            <person name="Soares M.A."/>
            <person name="de Oliveira L.M."/>
            <person name="Marini M.M."/>
            <person name="Villalobos-Duno H."/>
            <person name="Cunha M.M."/>
            <person name="de Hoog S."/>
            <person name="da Silveira J.F."/>
            <person name="Henrissat B."/>
            <person name="Nino-Vega G.A."/>
            <person name="Cisalpino P.S."/>
            <person name="Mora-Montes H.M."/>
            <person name="Almeida S.R."/>
            <person name="Stajich J.E."/>
            <person name="Lopes-Bezerra L.M."/>
            <person name="Vasconcelos A.T."/>
            <person name="Felipe M.S."/>
        </authorList>
    </citation>
    <scope>NUCLEOTIDE SEQUENCE [LARGE SCALE GENOMIC DNA]</scope>
    <source>
        <strain evidence="2 3">5110</strain>
    </source>
</reference>
<dbReference type="RefSeq" id="XP_040616473.1">
    <property type="nucleotide sequence ID" value="XM_040767122.1"/>
</dbReference>
<feature type="region of interest" description="Disordered" evidence="1">
    <location>
        <begin position="260"/>
        <end position="306"/>
    </location>
</feature>
<feature type="region of interest" description="Disordered" evidence="1">
    <location>
        <begin position="100"/>
        <end position="138"/>
    </location>
</feature>
<dbReference type="OrthoDB" id="5345504at2759"/>
<evidence type="ECO:0000313" key="3">
    <source>
        <dbReference type="Proteomes" id="UP000031575"/>
    </source>
</evidence>
<protein>
    <submittedName>
        <fullName evidence="2">Uncharacterized protein</fullName>
    </submittedName>
</protein>
<dbReference type="GeneID" id="63682043"/>
<feature type="compositionally biased region" description="Basic and acidic residues" evidence="1">
    <location>
        <begin position="260"/>
        <end position="271"/>
    </location>
</feature>
<dbReference type="Pfam" id="PF20354">
    <property type="entry name" value="DUF6649"/>
    <property type="match status" value="1"/>
</dbReference>
<comment type="caution">
    <text evidence="2">The sequence shown here is derived from an EMBL/GenBank/DDBJ whole genome shotgun (WGS) entry which is preliminary data.</text>
</comment>
<dbReference type="EMBL" id="AWTV01000009">
    <property type="protein sequence ID" value="KIH88463.1"/>
    <property type="molecule type" value="Genomic_DNA"/>
</dbReference>
<evidence type="ECO:0000256" key="1">
    <source>
        <dbReference type="SAM" id="MobiDB-lite"/>
    </source>
</evidence>